<dbReference type="InterPro" id="IPR041599">
    <property type="entry name" value="Gp138_N"/>
</dbReference>
<evidence type="ECO:0000313" key="3">
    <source>
        <dbReference type="Proteomes" id="UP000008044"/>
    </source>
</evidence>
<name>A0A0H3IC14_PECPM</name>
<dbReference type="Gene3D" id="2.40.50.230">
    <property type="entry name" value="Gp5 N-terminal domain"/>
    <property type="match status" value="1"/>
</dbReference>
<dbReference type="PATRIC" id="fig|1166016.3.peg.4643"/>
<dbReference type="InterPro" id="IPR037026">
    <property type="entry name" value="Vgr_OB-fold_dom_sf"/>
</dbReference>
<reference evidence="2 3" key="1">
    <citation type="journal article" date="2012" name="J. Bacteriol.">
        <title>Genome sequence of Pectobacterium sp. strain SCC3193.</title>
        <authorList>
            <person name="Koskinen J.P."/>
            <person name="Laine P."/>
            <person name="Niemi O."/>
            <person name="Nykyri J."/>
            <person name="Harjunpaa H."/>
            <person name="Auvinen P."/>
            <person name="Paulin L."/>
            <person name="Pirhonen M."/>
            <person name="Palva T."/>
            <person name="Holm L."/>
        </authorList>
    </citation>
    <scope>NUCLEOTIDE SEQUENCE [LARGE SCALE GENOMIC DNA]</scope>
    <source>
        <strain evidence="2 3">SCC3193</strain>
    </source>
</reference>
<dbReference type="AlphaFoldDB" id="A0A0H3IC14"/>
<organism evidence="2 3">
    <name type="scientific">Pectobacterium parmentieri</name>
    <dbReference type="NCBI Taxonomy" id="1905730"/>
    <lineage>
        <taxon>Bacteria</taxon>
        <taxon>Pseudomonadati</taxon>
        <taxon>Pseudomonadota</taxon>
        <taxon>Gammaproteobacteria</taxon>
        <taxon>Enterobacterales</taxon>
        <taxon>Pectobacteriaceae</taxon>
        <taxon>Pectobacterium</taxon>
    </lineage>
</organism>
<dbReference type="EMBL" id="CP003415">
    <property type="protein sequence ID" value="AFI92625.1"/>
    <property type="molecule type" value="Genomic_DNA"/>
</dbReference>
<proteinExistence type="predicted"/>
<sequence>MAMSNSQANPLYRAMEAVKTSAIRDVMTTIPGHVMAYNPTTQRAQVQCGIQRKLAGRYVDVPIIINVPVRFSGTAEWAVFHELPAGSEGLVHFTKQSIDAWIDQGGIVAPTDERQFSADDAFFSPGYRSLKTAIPDLPTSGMGMSNRSGSVRIHLTDDGITLTCGGVSLTVSPEGVIHSGKTTLNGRTEVTAGGLSVGDIEFSDHVHGGVETGTGSTQRPR</sequence>
<dbReference type="STRING" id="1905730.W5S_4579"/>
<dbReference type="Proteomes" id="UP000008044">
    <property type="component" value="Chromosome"/>
</dbReference>
<dbReference type="HOGENOM" id="CLU_098186_0_0_6"/>
<dbReference type="RefSeq" id="WP_014701998.1">
    <property type="nucleotide sequence ID" value="NC_017845.1"/>
</dbReference>
<protein>
    <submittedName>
        <fullName evidence="2">Gp59 putative baseplate protein</fullName>
    </submittedName>
</protein>
<feature type="domain" description="Phage protein Gp138 N-terminal" evidence="1">
    <location>
        <begin position="30"/>
        <end position="126"/>
    </location>
</feature>
<dbReference type="Pfam" id="PF18352">
    <property type="entry name" value="Gp138_N"/>
    <property type="match status" value="1"/>
</dbReference>
<gene>
    <name evidence="2" type="ordered locus">W5S_4579</name>
</gene>
<dbReference type="KEGG" id="pec:W5S_4579"/>
<dbReference type="eggNOG" id="COG4540">
    <property type="taxonomic scope" value="Bacteria"/>
</dbReference>
<accession>A0A0H3IC14</accession>
<evidence type="ECO:0000313" key="2">
    <source>
        <dbReference type="EMBL" id="AFI92625.1"/>
    </source>
</evidence>
<evidence type="ECO:0000259" key="1">
    <source>
        <dbReference type="Pfam" id="PF18352"/>
    </source>
</evidence>